<dbReference type="STRING" id="1173701.A0A066XHA7"/>
<dbReference type="OrthoDB" id="5426165at2759"/>
<evidence type="ECO:0000256" key="1">
    <source>
        <dbReference type="SAM" id="MobiDB-lite"/>
    </source>
</evidence>
<evidence type="ECO:0000313" key="3">
    <source>
        <dbReference type="EMBL" id="KDN65410.1"/>
    </source>
</evidence>
<organism evidence="3 4">
    <name type="scientific">Colletotrichum sublineola</name>
    <name type="common">Sorghum anthracnose fungus</name>
    <dbReference type="NCBI Taxonomy" id="1173701"/>
    <lineage>
        <taxon>Eukaryota</taxon>
        <taxon>Fungi</taxon>
        <taxon>Dikarya</taxon>
        <taxon>Ascomycota</taxon>
        <taxon>Pezizomycotina</taxon>
        <taxon>Sordariomycetes</taxon>
        <taxon>Hypocreomycetidae</taxon>
        <taxon>Glomerellales</taxon>
        <taxon>Glomerellaceae</taxon>
        <taxon>Colletotrichum</taxon>
        <taxon>Colletotrichum graminicola species complex</taxon>
    </lineage>
</organism>
<feature type="compositionally biased region" description="Low complexity" evidence="1">
    <location>
        <begin position="118"/>
        <end position="133"/>
    </location>
</feature>
<name>A0A066XHA7_COLSU</name>
<dbReference type="AlphaFoldDB" id="A0A066XHA7"/>
<dbReference type="PROSITE" id="PS51257">
    <property type="entry name" value="PROKAR_LIPOPROTEIN"/>
    <property type="match status" value="1"/>
</dbReference>
<keyword evidence="2" id="KW-0472">Membrane</keyword>
<accession>A0A066XHA7</accession>
<comment type="caution">
    <text evidence="3">The sequence shown here is derived from an EMBL/GenBank/DDBJ whole genome shotgun (WGS) entry which is preliminary data.</text>
</comment>
<gene>
    <name evidence="3" type="ORF">CSUB01_06019</name>
</gene>
<dbReference type="PANTHER" id="PTHR40623">
    <property type="entry name" value="INTEGRAL MEMBRANE PROTEIN"/>
    <property type="match status" value="1"/>
</dbReference>
<feature type="transmembrane region" description="Helical" evidence="2">
    <location>
        <begin position="14"/>
        <end position="34"/>
    </location>
</feature>
<keyword evidence="2" id="KW-0812">Transmembrane</keyword>
<feature type="compositionally biased region" description="Low complexity" evidence="1">
    <location>
        <begin position="306"/>
        <end position="324"/>
    </location>
</feature>
<dbReference type="HOGENOM" id="CLU_799278_0_0_1"/>
<proteinExistence type="predicted"/>
<dbReference type="eggNOG" id="ENOG502S92A">
    <property type="taxonomic scope" value="Eukaryota"/>
</dbReference>
<feature type="compositionally biased region" description="Low complexity" evidence="1">
    <location>
        <begin position="91"/>
        <end position="104"/>
    </location>
</feature>
<evidence type="ECO:0000313" key="4">
    <source>
        <dbReference type="Proteomes" id="UP000027238"/>
    </source>
</evidence>
<keyword evidence="4" id="KW-1185">Reference proteome</keyword>
<feature type="compositionally biased region" description="Low complexity" evidence="1">
    <location>
        <begin position="215"/>
        <end position="229"/>
    </location>
</feature>
<feature type="compositionally biased region" description="Polar residues" evidence="1">
    <location>
        <begin position="143"/>
        <end position="152"/>
    </location>
</feature>
<dbReference type="Proteomes" id="UP000027238">
    <property type="component" value="Unassembled WGS sequence"/>
</dbReference>
<reference evidence="4" key="1">
    <citation type="journal article" date="2014" name="Genome Announc.">
        <title>Draft genome sequence of Colletotrichum sublineola, a destructive pathogen of cultivated sorghum.</title>
        <authorList>
            <person name="Baroncelli R."/>
            <person name="Sanz-Martin J.M."/>
            <person name="Rech G.E."/>
            <person name="Sukno S.A."/>
            <person name="Thon M.R."/>
        </authorList>
    </citation>
    <scope>NUCLEOTIDE SEQUENCE [LARGE SCALE GENOMIC DNA]</scope>
    <source>
        <strain evidence="4">TX430BB</strain>
    </source>
</reference>
<dbReference type="EMBL" id="JMSE01001033">
    <property type="protein sequence ID" value="KDN65410.1"/>
    <property type="molecule type" value="Genomic_DNA"/>
</dbReference>
<protein>
    <submittedName>
        <fullName evidence="3">Uncharacterized protein</fullName>
    </submittedName>
</protein>
<sequence>MGKVFVSWELWQQMTFILACAIGVVFIIGFIKLWRTNRYIARQEIIDAEKRAHAAELASTGLPLPPRKKSEIPFGVRAIQSGVEVDGIWISRPNTPSTESPPNSARAKGKYVSMGPISPRSSVSNPLSSPTSSRGEFGPQTYRPKSTYNPVTSRADALNQLEGKPQDSHVYNTYQPRGGNALHETSDGDGSPISPLERSSHNNVDVRVPTRPSPVNRHLNNARNVRVNNPRPLTGNGVRANSGYLQSTKGGNGYSGLPQASPGPSELSDPFADPPEPIDPFSADDDLLSSQESPRVKFATDEHITSQSYHGESSSGSSSGNHFQ</sequence>
<evidence type="ECO:0000256" key="2">
    <source>
        <dbReference type="SAM" id="Phobius"/>
    </source>
</evidence>
<feature type="region of interest" description="Disordered" evidence="1">
    <location>
        <begin position="90"/>
        <end position="324"/>
    </location>
</feature>
<keyword evidence="2" id="KW-1133">Transmembrane helix</keyword>
<feature type="compositionally biased region" description="Basic and acidic residues" evidence="1">
    <location>
        <begin position="294"/>
        <end position="304"/>
    </location>
</feature>
<dbReference type="OMA" id="MTFILAC"/>
<dbReference type="PANTHER" id="PTHR40623:SF2">
    <property type="entry name" value="INTEGRAL MEMBRANE PROTEIN"/>
    <property type="match status" value="1"/>
</dbReference>